<dbReference type="EMBL" id="JACXWD010000013">
    <property type="protein sequence ID" value="MBD3867628.1"/>
    <property type="molecule type" value="Genomic_DNA"/>
</dbReference>
<evidence type="ECO:0000259" key="6">
    <source>
        <dbReference type="Pfam" id="PF00082"/>
    </source>
</evidence>
<sequence length="436" mass="46434">MRSSPENRPFRVLVDLTRQVDLTLLVEQLRKEGRDKLTRRRTVIESLESVAADQQRTLQPFLDELIERGVIDYVRPVAIVNRLIVEGSAAGILELSRHPAVASVLPDWSSEKRLFRENGRVEGGSPLLGESFTSWGVEAIGAPALWRQGLKGKGVVVAAIDTGVFGDHEQLRGRMLPDGRGWLDPVEGRQDPYDNHGHGTSVLSLAVGANTAGKTIGVAPEAEWAVALGNWNNFYSRSRMTRAADWVLRTVRPDVVINAWSDSHGECNSFDLPFINAWKAAGMFVVFPAGNAGPSPGSDESPANLAGTVPHGGPVFSTGGLDRSENGVQVFTHSSRGPNSCGGQPFPTLSAPGADLPFAYPPTADHYGTGNGTSLAAGLVGGAAALLIEADPDLTPEELEEILIRTARDLPPAGRDPDTGAGILDLAAALDAVRSR</sequence>
<gene>
    <name evidence="7" type="ORF">IFK94_05840</name>
</gene>
<keyword evidence="3 5" id="KW-0378">Hydrolase</keyword>
<feature type="active site" description="Charge relay system" evidence="5">
    <location>
        <position position="374"/>
    </location>
</feature>
<evidence type="ECO:0000313" key="7">
    <source>
        <dbReference type="EMBL" id="MBD3867628.1"/>
    </source>
</evidence>
<evidence type="ECO:0000256" key="3">
    <source>
        <dbReference type="ARBA" id="ARBA00022801"/>
    </source>
</evidence>
<feature type="domain" description="Peptidase S8/S53" evidence="6">
    <location>
        <begin position="152"/>
        <end position="422"/>
    </location>
</feature>
<dbReference type="SUPFAM" id="SSF52743">
    <property type="entry name" value="Subtilisin-like"/>
    <property type="match status" value="1"/>
</dbReference>
<dbReference type="AlphaFoldDB" id="A0A8J6Y007"/>
<dbReference type="InterPro" id="IPR050131">
    <property type="entry name" value="Peptidase_S8_subtilisin-like"/>
</dbReference>
<dbReference type="Gene3D" id="3.40.50.200">
    <property type="entry name" value="Peptidase S8/S53 domain"/>
    <property type="match status" value="1"/>
</dbReference>
<dbReference type="GO" id="GO:0004252">
    <property type="term" value="F:serine-type endopeptidase activity"/>
    <property type="evidence" value="ECO:0007669"/>
    <property type="project" value="UniProtKB-UniRule"/>
</dbReference>
<dbReference type="PROSITE" id="PS51892">
    <property type="entry name" value="SUBTILASE"/>
    <property type="match status" value="1"/>
</dbReference>
<dbReference type="GO" id="GO:0006508">
    <property type="term" value="P:proteolysis"/>
    <property type="evidence" value="ECO:0007669"/>
    <property type="project" value="UniProtKB-KW"/>
</dbReference>
<feature type="active site" description="Charge relay system" evidence="5">
    <location>
        <position position="198"/>
    </location>
</feature>
<dbReference type="InterPro" id="IPR000209">
    <property type="entry name" value="Peptidase_S8/S53_dom"/>
</dbReference>
<evidence type="ECO:0000256" key="4">
    <source>
        <dbReference type="ARBA" id="ARBA00022825"/>
    </source>
</evidence>
<evidence type="ECO:0000256" key="5">
    <source>
        <dbReference type="PROSITE-ProRule" id="PRU01240"/>
    </source>
</evidence>
<evidence type="ECO:0000313" key="8">
    <source>
        <dbReference type="Proteomes" id="UP000648239"/>
    </source>
</evidence>
<feature type="active site" description="Charge relay system" evidence="5">
    <location>
        <position position="161"/>
    </location>
</feature>
<comment type="caution">
    <text evidence="7">The sequence shown here is derived from an EMBL/GenBank/DDBJ whole genome shotgun (WGS) entry which is preliminary data.</text>
</comment>
<dbReference type="InterPro" id="IPR036852">
    <property type="entry name" value="Peptidase_S8/S53_dom_sf"/>
</dbReference>
<reference evidence="7 8" key="1">
    <citation type="submission" date="2020-08" db="EMBL/GenBank/DDBJ databases">
        <title>Acidobacteriota in marine sediments use diverse sulfur dissimilation pathways.</title>
        <authorList>
            <person name="Wasmund K."/>
        </authorList>
    </citation>
    <scope>NUCLEOTIDE SEQUENCE [LARGE SCALE GENOMIC DNA]</scope>
    <source>
        <strain evidence="7">MAG AM4</strain>
    </source>
</reference>
<comment type="similarity">
    <text evidence="1 5">Belongs to the peptidase S8 family.</text>
</comment>
<accession>A0A8J6Y007</accession>
<dbReference type="Proteomes" id="UP000648239">
    <property type="component" value="Unassembled WGS sequence"/>
</dbReference>
<dbReference type="PANTHER" id="PTHR43806:SF67">
    <property type="entry name" value="EGF-LIKE DOMAIN-CONTAINING PROTEIN"/>
    <property type="match status" value="1"/>
</dbReference>
<dbReference type="PANTHER" id="PTHR43806">
    <property type="entry name" value="PEPTIDASE S8"/>
    <property type="match status" value="1"/>
</dbReference>
<protein>
    <submittedName>
        <fullName evidence="7">S8 family serine peptidase</fullName>
    </submittedName>
</protein>
<organism evidence="7 8">
    <name type="scientific">Candidatus Polarisedimenticola svalbardensis</name>
    <dbReference type="NCBI Taxonomy" id="2886004"/>
    <lineage>
        <taxon>Bacteria</taxon>
        <taxon>Pseudomonadati</taxon>
        <taxon>Acidobacteriota</taxon>
        <taxon>Candidatus Polarisedimenticolia</taxon>
        <taxon>Candidatus Polarisedimenticolales</taxon>
        <taxon>Candidatus Polarisedimenticolaceae</taxon>
        <taxon>Candidatus Polarisedimenticola</taxon>
    </lineage>
</organism>
<dbReference type="Pfam" id="PF00082">
    <property type="entry name" value="Peptidase_S8"/>
    <property type="match status" value="1"/>
</dbReference>
<name>A0A8J6Y007_9BACT</name>
<dbReference type="PRINTS" id="PR00723">
    <property type="entry name" value="SUBTILISIN"/>
</dbReference>
<keyword evidence="2 5" id="KW-0645">Protease</keyword>
<evidence type="ECO:0000256" key="1">
    <source>
        <dbReference type="ARBA" id="ARBA00011073"/>
    </source>
</evidence>
<evidence type="ECO:0000256" key="2">
    <source>
        <dbReference type="ARBA" id="ARBA00022670"/>
    </source>
</evidence>
<dbReference type="InterPro" id="IPR015500">
    <property type="entry name" value="Peptidase_S8_subtilisin-rel"/>
</dbReference>
<keyword evidence="4 5" id="KW-0720">Serine protease</keyword>
<proteinExistence type="inferred from homology"/>